<accession>A0ABU6TT70</accession>
<name>A0ABU6TT70_9FABA</name>
<keyword evidence="3" id="KW-1185">Reference proteome</keyword>
<dbReference type="PANTHER" id="PTHR33167">
    <property type="entry name" value="TRANSCRIPTION FACTOR, PUTATIVE (DUF863)-RELATED"/>
    <property type="match status" value="1"/>
</dbReference>
<evidence type="ECO:0000256" key="1">
    <source>
        <dbReference type="SAM" id="MobiDB-lite"/>
    </source>
</evidence>
<proteinExistence type="predicted"/>
<evidence type="ECO:0000313" key="3">
    <source>
        <dbReference type="Proteomes" id="UP001341840"/>
    </source>
</evidence>
<reference evidence="2 3" key="1">
    <citation type="journal article" date="2023" name="Plants (Basel)">
        <title>Bridging the Gap: Combining Genomics and Transcriptomics Approaches to Understand Stylosanthes scabra, an Orphan Legume from the Brazilian Caatinga.</title>
        <authorList>
            <person name="Ferreira-Neto J.R.C."/>
            <person name="da Silva M.D."/>
            <person name="Binneck E."/>
            <person name="de Melo N.F."/>
            <person name="da Silva R.H."/>
            <person name="de Melo A.L.T.M."/>
            <person name="Pandolfi V."/>
            <person name="Bustamante F.O."/>
            <person name="Brasileiro-Vidal A.C."/>
            <person name="Benko-Iseppon A.M."/>
        </authorList>
    </citation>
    <scope>NUCLEOTIDE SEQUENCE [LARGE SCALE GENOMIC DNA]</scope>
    <source>
        <tissue evidence="2">Leaves</tissue>
    </source>
</reference>
<feature type="compositionally biased region" description="Low complexity" evidence="1">
    <location>
        <begin position="459"/>
        <end position="471"/>
    </location>
</feature>
<dbReference type="EMBL" id="JASCZI010092217">
    <property type="protein sequence ID" value="MED6152056.1"/>
    <property type="molecule type" value="Genomic_DNA"/>
</dbReference>
<feature type="region of interest" description="Disordered" evidence="1">
    <location>
        <begin position="214"/>
        <end position="235"/>
    </location>
</feature>
<feature type="compositionally biased region" description="Polar residues" evidence="1">
    <location>
        <begin position="479"/>
        <end position="488"/>
    </location>
</feature>
<sequence length="709" mass="77376">METKVQNLSGYCSMRDLNDESSSCGWPLLNGDNKLLTNGQYYNNYLPSSTTVDSCSVYDKDFVKRMMLEHEATFKNQVYELHRLYRIQRDLMNEAKRKQLHESHIPVEASYAPRPSASQIITKDDQKYHISGFPIGNSTCDKTSSLVVEGIHTPLESIKEIGKYNELFSSSNRSSSKDVELLESRPSKVRRQMFDLQLPADEYIDTEKIEKLNDEKTSDANGNNGSKGVENPFCGNGGKTITLEETSNSEQCLRRNGLADLNEPVQLEEMNDSRYIGFRNRDPYQVSTKCLEHFATMQNTQFSGSSKDHFLNSHKGTDSWAHSNGVLENNWNGNSWISGVADAGRVKGNLQYTPHAPKLETAHLSSRTMQDRHSKAHESSSDYLIGQSKANLWRERTISGLHIGEKNNGYSANKNLFEVIPSSDLSKSWSHLASSWHMEHGNLNQKLMSVQKLPFLEASGSMSRSSQSHQSNGVREASYPSSVNSKPMQNGFYPGLSLNHSKPMQNGAMAWTPSGRTDHRAAAGGVRTVTCSHKTVAAVIGCDSCTGAGTAAEAAKVTDNTAAGTAGSTTDNGVRAADTAAAGMMAECTTAARPGSTGNPDTAHLGHGEAAGGTRPVHGILGGVGRSIFMLDVIHRLLTARKHVPPHHHRLRSAAHPTARSWMCPPPAAGYPGAASVPSFRGRGHRAIGLSAPSPEWPLRAHHLAAGRL</sequence>
<gene>
    <name evidence="2" type="ORF">PIB30_088317</name>
</gene>
<protein>
    <submittedName>
        <fullName evidence="2">Uncharacterized protein</fullName>
    </submittedName>
</protein>
<dbReference type="InterPro" id="IPR008581">
    <property type="entry name" value="DUF863_pln"/>
</dbReference>
<dbReference type="Pfam" id="PF05904">
    <property type="entry name" value="DUF863"/>
    <property type="match status" value="1"/>
</dbReference>
<organism evidence="2 3">
    <name type="scientific">Stylosanthes scabra</name>
    <dbReference type="NCBI Taxonomy" id="79078"/>
    <lineage>
        <taxon>Eukaryota</taxon>
        <taxon>Viridiplantae</taxon>
        <taxon>Streptophyta</taxon>
        <taxon>Embryophyta</taxon>
        <taxon>Tracheophyta</taxon>
        <taxon>Spermatophyta</taxon>
        <taxon>Magnoliopsida</taxon>
        <taxon>eudicotyledons</taxon>
        <taxon>Gunneridae</taxon>
        <taxon>Pentapetalae</taxon>
        <taxon>rosids</taxon>
        <taxon>fabids</taxon>
        <taxon>Fabales</taxon>
        <taxon>Fabaceae</taxon>
        <taxon>Papilionoideae</taxon>
        <taxon>50 kb inversion clade</taxon>
        <taxon>dalbergioids sensu lato</taxon>
        <taxon>Dalbergieae</taxon>
        <taxon>Pterocarpus clade</taxon>
        <taxon>Stylosanthes</taxon>
    </lineage>
</organism>
<evidence type="ECO:0000313" key="2">
    <source>
        <dbReference type="EMBL" id="MED6152056.1"/>
    </source>
</evidence>
<comment type="caution">
    <text evidence="2">The sequence shown here is derived from an EMBL/GenBank/DDBJ whole genome shotgun (WGS) entry which is preliminary data.</text>
</comment>
<feature type="region of interest" description="Disordered" evidence="1">
    <location>
        <begin position="459"/>
        <end position="499"/>
    </location>
</feature>
<dbReference type="PANTHER" id="PTHR33167:SF37">
    <property type="entry name" value="DUF863 FAMILY PROTEIN"/>
    <property type="match status" value="1"/>
</dbReference>
<dbReference type="Proteomes" id="UP001341840">
    <property type="component" value="Unassembled WGS sequence"/>
</dbReference>